<dbReference type="Gene3D" id="1.10.3210.10">
    <property type="entry name" value="Hypothetical protein af1432"/>
    <property type="match status" value="1"/>
</dbReference>
<dbReference type="EMBL" id="CP107246">
    <property type="protein sequence ID" value="WIM06938.1"/>
    <property type="molecule type" value="Genomic_DNA"/>
</dbReference>
<dbReference type="Proteomes" id="UP001234916">
    <property type="component" value="Chromosome"/>
</dbReference>
<organism evidence="1">
    <name type="scientific">Candidatus Nitricoxidivorans perseverans</name>
    <dbReference type="NCBI Taxonomy" id="2975601"/>
    <lineage>
        <taxon>Bacteria</taxon>
        <taxon>Pseudomonadati</taxon>
        <taxon>Pseudomonadota</taxon>
        <taxon>Betaproteobacteria</taxon>
        <taxon>Nitrosomonadales</taxon>
        <taxon>Sterolibacteriaceae</taxon>
        <taxon>Candidatus Nitricoxidivorans</taxon>
    </lineage>
</organism>
<proteinExistence type="predicted"/>
<protein>
    <submittedName>
        <fullName evidence="1">Uncharacterized protein</fullName>
    </submittedName>
</protein>
<accession>A0AA49FNU9</accession>
<dbReference type="SUPFAM" id="SSF109604">
    <property type="entry name" value="HD-domain/PDEase-like"/>
    <property type="match status" value="1"/>
</dbReference>
<name>A0AA49FNU9_9PROT</name>
<sequence length="58" mass="6193">MSSSILTSTGKWFDVLKPDPALLDIRDIAAALSKLCRFGGHCTSFYSVAEHSMTASAS</sequence>
<evidence type="ECO:0000313" key="1">
    <source>
        <dbReference type="EMBL" id="WIM06938.1"/>
    </source>
</evidence>
<dbReference type="AlphaFoldDB" id="A0AA49FNU9"/>
<reference evidence="1" key="1">
    <citation type="journal article" date="2023" name="Nat. Microbiol.">
        <title>Enrichment and characterization of a nitric oxide-reducing microbial community in a continuous bioreactor.</title>
        <authorList>
            <person name="Garrido-Amador P."/>
            <person name="Stortenbeker N."/>
            <person name="Wessels H.J.C.T."/>
            <person name="Speth D.R."/>
            <person name="Garcia-Heredia I."/>
            <person name="Kartal B."/>
        </authorList>
    </citation>
    <scope>NUCLEOTIDE SEQUENCE</scope>
    <source>
        <strain evidence="1">MAG1</strain>
    </source>
</reference>
<dbReference type="KEGG" id="npv:OHM77_06640"/>
<gene>
    <name evidence="1" type="ORF">OHM77_06640</name>
</gene>